<protein>
    <recommendedName>
        <fullName evidence="3">Phage tail assembly protein</fullName>
    </recommendedName>
</protein>
<comment type="caution">
    <text evidence="1">The sequence shown here is derived from an EMBL/GenBank/DDBJ whole genome shotgun (WGS) entry which is preliminary data.</text>
</comment>
<name>A0AA37HPH2_9HYPH</name>
<evidence type="ECO:0000313" key="2">
    <source>
        <dbReference type="Proteomes" id="UP001055108"/>
    </source>
</evidence>
<dbReference type="InterPro" id="IPR019289">
    <property type="entry name" value="Phage_tail_E/E"/>
</dbReference>
<reference evidence="1" key="1">
    <citation type="journal article" date="2016" name="Front. Microbiol.">
        <title>Genome Sequence of the Piezophilic, Mesophilic Sulfate-Reducing Bacterium Desulfovibrio indicus J2T.</title>
        <authorList>
            <person name="Cao J."/>
            <person name="Maignien L."/>
            <person name="Shao Z."/>
            <person name="Alain K."/>
            <person name="Jebbar M."/>
        </authorList>
    </citation>
    <scope>NUCLEOTIDE SEQUENCE</scope>
    <source>
        <strain evidence="1">NBRC 103626</strain>
    </source>
</reference>
<dbReference type="AlphaFoldDB" id="A0AA37HPH2"/>
<evidence type="ECO:0000313" key="1">
    <source>
        <dbReference type="EMBL" id="GJD79388.1"/>
    </source>
</evidence>
<dbReference type="Pfam" id="PF10109">
    <property type="entry name" value="Phage_TAC_7"/>
    <property type="match status" value="1"/>
</dbReference>
<keyword evidence="2" id="KW-1185">Reference proteome</keyword>
<dbReference type="EMBL" id="BPQM01000061">
    <property type="protein sequence ID" value="GJD79388.1"/>
    <property type="molecule type" value="Genomic_DNA"/>
</dbReference>
<evidence type="ECO:0008006" key="3">
    <source>
        <dbReference type="Google" id="ProtNLM"/>
    </source>
</evidence>
<reference evidence="1" key="2">
    <citation type="submission" date="2021-08" db="EMBL/GenBank/DDBJ databases">
        <authorList>
            <person name="Tani A."/>
            <person name="Ola A."/>
            <person name="Ogura Y."/>
            <person name="Katsura K."/>
            <person name="Hayashi T."/>
        </authorList>
    </citation>
    <scope>NUCLEOTIDE SEQUENCE</scope>
    <source>
        <strain evidence="1">NBRC 103626</strain>
    </source>
</reference>
<dbReference type="RefSeq" id="WP_238303383.1">
    <property type="nucleotide sequence ID" value="NZ_BPQM01000061.1"/>
</dbReference>
<gene>
    <name evidence="1" type="ORF">NBEOAGPD_2614</name>
</gene>
<organism evidence="1 2">
    <name type="scientific">Methylobacterium gregans</name>
    <dbReference type="NCBI Taxonomy" id="374424"/>
    <lineage>
        <taxon>Bacteria</taxon>
        <taxon>Pseudomonadati</taxon>
        <taxon>Pseudomonadota</taxon>
        <taxon>Alphaproteobacteria</taxon>
        <taxon>Hyphomicrobiales</taxon>
        <taxon>Methylobacteriaceae</taxon>
        <taxon>Methylobacterium</taxon>
    </lineage>
</organism>
<dbReference type="Proteomes" id="UP001055108">
    <property type="component" value="Unassembled WGS sequence"/>
</dbReference>
<sequence length="93" mass="10452">MTSKVDTRLTADIKLLFPVNVGGQNYTALTMRRPKTADALAAGRAKRDEMERGIFLLARLCDVAPDVIEELDETDFFSLTEQLESFRGRPSEM</sequence>
<proteinExistence type="predicted"/>
<accession>A0AA37HPH2</accession>